<feature type="region of interest" description="Disordered" evidence="3">
    <location>
        <begin position="1396"/>
        <end position="1436"/>
    </location>
</feature>
<keyword evidence="8" id="KW-1185">Reference proteome</keyword>
<feature type="transmembrane region" description="Helical" evidence="4">
    <location>
        <begin position="1306"/>
        <end position="1334"/>
    </location>
</feature>
<dbReference type="STRING" id="1296120.A0A1B9GRB6"/>
<dbReference type="SUPFAM" id="SSF50044">
    <property type="entry name" value="SH3-domain"/>
    <property type="match status" value="1"/>
</dbReference>
<evidence type="ECO:0000256" key="1">
    <source>
        <dbReference type="ARBA" id="ARBA00022443"/>
    </source>
</evidence>
<evidence type="ECO:0000256" key="4">
    <source>
        <dbReference type="SAM" id="Phobius"/>
    </source>
</evidence>
<accession>A0A1B9GRB6</accession>
<dbReference type="InterPro" id="IPR015915">
    <property type="entry name" value="Kelch-typ_b-propeller"/>
</dbReference>
<keyword evidence="4" id="KW-0812">Transmembrane</keyword>
<dbReference type="EMBL" id="KI669505">
    <property type="protein sequence ID" value="OCF33527.1"/>
    <property type="molecule type" value="Genomic_DNA"/>
</dbReference>
<gene>
    <name evidence="7" type="ORF">I316_04949</name>
</gene>
<keyword evidence="1 2" id="KW-0728">SH3 domain</keyword>
<dbReference type="Gene3D" id="2.30.30.40">
    <property type="entry name" value="SH3 Domains"/>
    <property type="match status" value="1"/>
</dbReference>
<dbReference type="InterPro" id="IPR048265">
    <property type="entry name" value="Rax2-like_third"/>
</dbReference>
<dbReference type="InterPro" id="IPR001452">
    <property type="entry name" value="SH3_domain"/>
</dbReference>
<dbReference type="InterPro" id="IPR024982">
    <property type="entry name" value="Rax2-like_C"/>
</dbReference>
<dbReference type="InterPro" id="IPR036028">
    <property type="entry name" value="SH3-like_dom_sf"/>
</dbReference>
<dbReference type="SUPFAM" id="SSF117281">
    <property type="entry name" value="Kelch motif"/>
    <property type="match status" value="1"/>
</dbReference>
<feature type="chain" id="PRO_5008627293" description="SH3 domain-containing protein" evidence="5">
    <location>
        <begin position="28"/>
        <end position="1508"/>
    </location>
</feature>
<evidence type="ECO:0000256" key="2">
    <source>
        <dbReference type="PROSITE-ProRule" id="PRU00192"/>
    </source>
</evidence>
<dbReference type="Pfam" id="PF20842">
    <property type="entry name" value="Rax2_2"/>
    <property type="match status" value="1"/>
</dbReference>
<reference evidence="7 8" key="1">
    <citation type="submission" date="2013-07" db="EMBL/GenBank/DDBJ databases">
        <title>The Genome Sequence of Cryptococcus heveanensis BCC8398.</title>
        <authorList>
            <consortium name="The Broad Institute Genome Sequencing Platform"/>
            <person name="Cuomo C."/>
            <person name="Litvintseva A."/>
            <person name="Chen Y."/>
            <person name="Heitman J."/>
            <person name="Sun S."/>
            <person name="Springer D."/>
            <person name="Dromer F."/>
            <person name="Young S.K."/>
            <person name="Zeng Q."/>
            <person name="Gargeya S."/>
            <person name="Fitzgerald M."/>
            <person name="Abouelleil A."/>
            <person name="Alvarado L."/>
            <person name="Berlin A.M."/>
            <person name="Chapman S.B."/>
            <person name="Dewar J."/>
            <person name="Goldberg J."/>
            <person name="Griggs A."/>
            <person name="Gujja S."/>
            <person name="Hansen M."/>
            <person name="Howarth C."/>
            <person name="Imamovic A."/>
            <person name="Larimer J."/>
            <person name="McCowan C."/>
            <person name="Murphy C."/>
            <person name="Pearson M."/>
            <person name="Priest M."/>
            <person name="Roberts A."/>
            <person name="Saif S."/>
            <person name="Shea T."/>
            <person name="Sykes S."/>
            <person name="Wortman J."/>
            <person name="Nusbaum C."/>
            <person name="Birren B."/>
        </authorList>
    </citation>
    <scope>NUCLEOTIDE SEQUENCE [LARGE SCALE GENOMIC DNA]</scope>
    <source>
        <strain evidence="7 8">BCC8398</strain>
    </source>
</reference>
<organism evidence="7 8">
    <name type="scientific">Kwoniella heveanensis BCC8398</name>
    <dbReference type="NCBI Taxonomy" id="1296120"/>
    <lineage>
        <taxon>Eukaryota</taxon>
        <taxon>Fungi</taxon>
        <taxon>Dikarya</taxon>
        <taxon>Basidiomycota</taxon>
        <taxon>Agaricomycotina</taxon>
        <taxon>Tremellomycetes</taxon>
        <taxon>Tremellales</taxon>
        <taxon>Cryptococcaceae</taxon>
        <taxon>Kwoniella</taxon>
    </lineage>
</organism>
<dbReference type="PANTHER" id="PTHR31778:SF2">
    <property type="entry name" value="BUD SITE SELECTION PROTEIN RAX2"/>
    <property type="match status" value="1"/>
</dbReference>
<keyword evidence="4" id="KW-0472">Membrane</keyword>
<dbReference type="SUPFAM" id="SSF50965">
    <property type="entry name" value="Galactose oxidase, central domain"/>
    <property type="match status" value="2"/>
</dbReference>
<dbReference type="OrthoDB" id="2503993at2759"/>
<protein>
    <recommendedName>
        <fullName evidence="6">SH3 domain-containing protein</fullName>
    </recommendedName>
</protein>
<evidence type="ECO:0000256" key="5">
    <source>
        <dbReference type="SAM" id="SignalP"/>
    </source>
</evidence>
<dbReference type="GO" id="GO:1902929">
    <property type="term" value="C:plasma membrane of growing cell tip"/>
    <property type="evidence" value="ECO:0007669"/>
    <property type="project" value="TreeGrafter"/>
</dbReference>
<evidence type="ECO:0000259" key="6">
    <source>
        <dbReference type="PROSITE" id="PS50002"/>
    </source>
</evidence>
<dbReference type="Pfam" id="PF20843">
    <property type="entry name" value="Rax2_3"/>
    <property type="match status" value="1"/>
</dbReference>
<dbReference type="Pfam" id="PF12768">
    <property type="entry name" value="Rax2"/>
    <property type="match status" value="1"/>
</dbReference>
<reference evidence="8" key="2">
    <citation type="submission" date="2013-12" db="EMBL/GenBank/DDBJ databases">
        <title>Evolution of pathogenesis and genome organization in the Tremellales.</title>
        <authorList>
            <person name="Cuomo C."/>
            <person name="Litvintseva A."/>
            <person name="Heitman J."/>
            <person name="Chen Y."/>
            <person name="Sun S."/>
            <person name="Springer D."/>
            <person name="Dromer F."/>
            <person name="Young S."/>
            <person name="Zeng Q."/>
            <person name="Chapman S."/>
            <person name="Gujja S."/>
            <person name="Saif S."/>
            <person name="Birren B."/>
        </authorList>
    </citation>
    <scope>NUCLEOTIDE SEQUENCE [LARGE SCALE GENOMIC DNA]</scope>
    <source>
        <strain evidence="8">BCC8398</strain>
    </source>
</reference>
<feature type="signal peptide" evidence="5">
    <location>
        <begin position="1"/>
        <end position="27"/>
    </location>
</feature>
<dbReference type="PROSITE" id="PS50002">
    <property type="entry name" value="SH3"/>
    <property type="match status" value="1"/>
</dbReference>
<evidence type="ECO:0000313" key="8">
    <source>
        <dbReference type="Proteomes" id="UP000092666"/>
    </source>
</evidence>
<evidence type="ECO:0000313" key="7">
    <source>
        <dbReference type="EMBL" id="OCF33527.1"/>
    </source>
</evidence>
<sequence>MSSIHSFPVIPAFLISTILGFVPSAMASSSAPASLPQVDFSKMGSVGLGGAFSGLDWYSSDSPFTPSSSSSASSSTSFSTNGDTLFYQRGDGVFRPLGSTNAGGVINALCWSSQGSSTNGTLYLGGAFSSISGTNSANVASFDLSSNSFSALGSGLSGNVNTLYCDDGNQEIWFGGSFDAPTGSGGNVALWSTSSSAWSAPAFGGLNGVVQSITPSSNGSSLYFGGNFTTVYVSNSSSLLNTTSMTNSTAGDIISIPYASTNTTTVGTSGYFTPLTISASATESGDYQIHAGPSTSQEGYGSTNGLLCPGSGTWLAEDGAVSNVNLVGDQYLPATGVRVVNGFEDGRSTKHFCFTSLPDRVELNMTYTDPETGKNETCTAWCPLYSDPTISGQDFIFTEGTKNITGFEIQLKEWSGDGAALSSVSLLTDGAYASATATNPGSSCASAKNSTIQSVGDWDTKTAATTSATESYLSSSVSIRDPTYPQVTFYPYVGSAGHYDVYVFIPGCLNIGDCDGRTSVDIEVFPLQGGLGWTSTISEQVDYDTSTLVYSGPVDATSGSFTPTISLALAANPAQVAKGNNYIVVADRVQLTLTGVSTSNSSTSSSTTSTNGTIVSGSNGTNGSIITNSTQINNASYTVAYGVYEYVRSSTSTINAATSFLSNSTETALTRLGFSLDAALNASGSEAASWVVNTIVSLDNTVFVGGDFSASNNYTNVISIDTSSGQAAALASQGLSGIVNTAAVVDGYVFFGGDFTSTAQAGGIALNYIARYDPSSKAWAALGGGVNGFVTDLLASSASSTQLIVMGNFSHVVSSNGNSTATGGYAIYDTSSSDWVDGGILFGNVSAGAVPASSSPVGSESFFAGKVYGSAGNSVSGVATLSTGDDGQAVISSLNGVNFGTTGSGAATPTASASARRRSLIARATNSYTRSWLARFTDALVERSHHLHSRATPPTIPTQHVNAPAVLAGAFWTNSSADGKPTITILGGNFTSASGDVEGIAFYSESSDHGGLTGPTPAVGGTVRTLNVIGNVVYAAGDAVNVEGVGSGIVAYDLQKSAWVTGGMPSLNPASGSSVTVNSIRTRQDSNTVVVAGDFATAGSLSCAAVCLWDSKNAQWSSPGPGLDGGEVRAIDFAGDSSDTLIVAGSFALPNGDVAYVASYSFSNSTWTSLGSLPGPALAVAVDDKNVTNIFAAGYSTSDGTPYLQQWNGATWTAQAESLAPGSIVQQLAFVPMAKEHDPHGAIENDRMLMVSGDLYLEDSGNVTSALYDGANWYPYLIGTSSSGGVGGASDLFWSEQSFSFKVQHFLARGLVVLVAIAIATGLILLFILLAFLFTYCTRRRERKQADQTMYNDEKDRDSDVSSTHQNVFNNVQAALEASLVGGGLGAGAAGATAAARQSARRSDPSSYNDYPLGSDGGYGAGAYVDGQDDDEEEGRETTMRYDFDGPELQEGELAMRAGQRVIILDDEQSTEWWFARDPATGREGVVPATYGEWACWCLTPHERSLLQ</sequence>
<dbReference type="InterPro" id="IPR048266">
    <property type="entry name" value="Rax2-like_second"/>
</dbReference>
<keyword evidence="5" id="KW-0732">Signal</keyword>
<dbReference type="Pfam" id="PF00018">
    <property type="entry name" value="SH3_1"/>
    <property type="match status" value="1"/>
</dbReference>
<dbReference type="SMART" id="SM00326">
    <property type="entry name" value="SH3"/>
    <property type="match status" value="1"/>
</dbReference>
<dbReference type="InterPro" id="IPR011043">
    <property type="entry name" value="Gal_Oxase/kelch_b-propeller"/>
</dbReference>
<dbReference type="PANTHER" id="PTHR31778">
    <property type="entry name" value="BUD SITE SELECTION PROTEIN RAX2"/>
    <property type="match status" value="1"/>
</dbReference>
<evidence type="ECO:0000256" key="3">
    <source>
        <dbReference type="SAM" id="MobiDB-lite"/>
    </source>
</evidence>
<name>A0A1B9GRB6_9TREE</name>
<proteinExistence type="predicted"/>
<dbReference type="Proteomes" id="UP000092666">
    <property type="component" value="Unassembled WGS sequence"/>
</dbReference>
<feature type="domain" description="SH3" evidence="6">
    <location>
        <begin position="1433"/>
        <end position="1497"/>
    </location>
</feature>
<keyword evidence="4" id="KW-1133">Transmembrane helix</keyword>